<feature type="region of interest" description="Disordered" evidence="1">
    <location>
        <begin position="755"/>
        <end position="795"/>
    </location>
</feature>
<feature type="compositionally biased region" description="Low complexity" evidence="1">
    <location>
        <begin position="210"/>
        <end position="224"/>
    </location>
</feature>
<dbReference type="RefSeq" id="XP_067920036.1">
    <property type="nucleotide sequence ID" value="XM_068067991.1"/>
</dbReference>
<feature type="region of interest" description="Disordered" evidence="1">
    <location>
        <begin position="1"/>
        <end position="46"/>
    </location>
</feature>
<dbReference type="AlphaFoldDB" id="A0A2C6KNZ2"/>
<dbReference type="GeneID" id="94431202"/>
<feature type="region of interest" description="Disordered" evidence="1">
    <location>
        <begin position="204"/>
        <end position="356"/>
    </location>
</feature>
<dbReference type="EMBL" id="MIGC01004216">
    <property type="protein sequence ID" value="PHJ18328.1"/>
    <property type="molecule type" value="Genomic_DNA"/>
</dbReference>
<keyword evidence="3" id="KW-1185">Reference proteome</keyword>
<feature type="compositionally biased region" description="Acidic residues" evidence="1">
    <location>
        <begin position="243"/>
        <end position="253"/>
    </location>
</feature>
<evidence type="ECO:0000313" key="2">
    <source>
        <dbReference type="EMBL" id="PHJ18328.1"/>
    </source>
</evidence>
<feature type="compositionally biased region" description="Basic and acidic residues" evidence="1">
    <location>
        <begin position="319"/>
        <end position="332"/>
    </location>
</feature>
<sequence>MVSQGGGKGRIDDHDDEGDRERDTIDRVDDLNKINHEKEEEEEAQTVFSAGTAFTWEIREKVNYELKMKKQRQQEEEERGKKKERKAILSASDEEELNGLLQALQILSWNMTDREKSIWTQGNGAVLWRCCGSVLFDTSLFSSSSLGSSLSSRRREKQEERERSSLLLLFNSLLSGSLGGGGGVAESRVGSEVAFLARRSTEYARNRPVSSSSSSQVSMPSSGSLLTKMSGDPSSHAKSEGADKEEEKEEEREGEEKMKKEEGEGEEGEGEREKNKKKAGEGEDRKERICVIHGSPSVSDFAQAACKDSRPSSAAATKLHIDAPRQEKEETIPGHSSPPPSSSSITPTRDTSLSSSSLACNLDTSLVIPTTTAAPPSSSLLPSSPPCSLPSLFASCSPSSISSSFSPLSLESSNLRSSSSSPSHPLLLQTDLKNRSITQLTRSVLRDLPSSSCSLSSSMSSFTSSSSQFFFSSSTPVSSVSPSPSFFLSSSRLKESIGSIIRSCSPSLLSACAAILASLFESFWRTQGLFSVFPPTISSSSSSIEHSISLVSGDPLHPASQLRSYLQENVYLVYHALELLGRSNSSCYVKSLRSSTRQESLHISAIFREILATVSGEVFLKREEERSSTSEALTGPCTSLCMIKSGEDSDKRKKKSSSFEGEDKARRNKIQIVFTGWEKRQKILWLRGFFKHSLSQHLRDDSSAFLSFFLFGASRWKRPEGSEETRRGARRMTENDPNLCRRDKESDCREFSSSSFASSFASWRTSKHREKVRAHQRQARNSVRTLLMNPGMSED</sequence>
<feature type="compositionally biased region" description="Basic and acidic residues" evidence="1">
    <location>
        <begin position="9"/>
        <end position="38"/>
    </location>
</feature>
<comment type="caution">
    <text evidence="2">The sequence shown here is derived from an EMBL/GenBank/DDBJ whole genome shotgun (WGS) entry which is preliminary data.</text>
</comment>
<organism evidence="2 3">
    <name type="scientific">Cystoisospora suis</name>
    <dbReference type="NCBI Taxonomy" id="483139"/>
    <lineage>
        <taxon>Eukaryota</taxon>
        <taxon>Sar</taxon>
        <taxon>Alveolata</taxon>
        <taxon>Apicomplexa</taxon>
        <taxon>Conoidasida</taxon>
        <taxon>Coccidia</taxon>
        <taxon>Eucoccidiorida</taxon>
        <taxon>Eimeriorina</taxon>
        <taxon>Sarcocystidae</taxon>
        <taxon>Cystoisospora</taxon>
    </lineage>
</organism>
<evidence type="ECO:0000313" key="3">
    <source>
        <dbReference type="Proteomes" id="UP000221165"/>
    </source>
</evidence>
<dbReference type="VEuPathDB" id="ToxoDB:CSUI_007848"/>
<proteinExistence type="predicted"/>
<evidence type="ECO:0000256" key="1">
    <source>
        <dbReference type="SAM" id="MobiDB-lite"/>
    </source>
</evidence>
<accession>A0A2C6KNZ2</accession>
<reference evidence="2 3" key="1">
    <citation type="journal article" date="2017" name="Int. J. Parasitol.">
        <title>The genome of the protozoan parasite Cystoisospora suis and a reverse vaccinology approach to identify vaccine candidates.</title>
        <authorList>
            <person name="Palmieri N."/>
            <person name="Shrestha A."/>
            <person name="Ruttkowski B."/>
            <person name="Beck T."/>
            <person name="Vogl C."/>
            <person name="Tomley F."/>
            <person name="Blake D.P."/>
            <person name="Joachim A."/>
        </authorList>
    </citation>
    <scope>NUCLEOTIDE SEQUENCE [LARGE SCALE GENOMIC DNA]</scope>
    <source>
        <strain evidence="2 3">Wien I</strain>
    </source>
</reference>
<feature type="compositionally biased region" description="Basic residues" evidence="1">
    <location>
        <begin position="765"/>
        <end position="778"/>
    </location>
</feature>
<feature type="compositionally biased region" description="Basic and acidic residues" evidence="1">
    <location>
        <begin position="271"/>
        <end position="290"/>
    </location>
</feature>
<feature type="compositionally biased region" description="Polar residues" evidence="1">
    <location>
        <begin position="345"/>
        <end position="356"/>
    </location>
</feature>
<gene>
    <name evidence="2" type="ORF">CSUI_007848</name>
</gene>
<dbReference type="Proteomes" id="UP000221165">
    <property type="component" value="Unassembled WGS sequence"/>
</dbReference>
<protein>
    <submittedName>
        <fullName evidence="2">Uncharacterized protein</fullName>
    </submittedName>
</protein>
<name>A0A2C6KNZ2_9APIC</name>